<reference evidence="8" key="2">
    <citation type="submission" date="2017-09" db="EMBL/GenBank/DDBJ databases">
        <title>FDA dAtabase for Regulatory Grade micrObial Sequences (FDA-ARGOS): Supporting development and validation of Infectious Disease Dx tests.</title>
        <authorList>
            <person name="Minogue T."/>
            <person name="Wolcott M."/>
            <person name="Wasieloski L."/>
            <person name="Aguilar W."/>
            <person name="Moore D."/>
            <person name="Tallon L."/>
            <person name="Sadzewicz L."/>
            <person name="Ott S."/>
            <person name="Zhao X."/>
            <person name="Nagaraj S."/>
            <person name="Vavikolanu K."/>
            <person name="Aluvathingal J."/>
            <person name="Nadendla S."/>
            <person name="Sichtig H."/>
        </authorList>
    </citation>
    <scope>NUCLEOTIDE SEQUENCE [LARGE SCALE GENOMIC DNA]</scope>
    <source>
        <strain evidence="8">FDAARGOS_390</strain>
    </source>
</reference>
<dbReference type="CDD" id="cd12164">
    <property type="entry name" value="GDH_like_2"/>
    <property type="match status" value="1"/>
</dbReference>
<keyword evidence="2" id="KW-0520">NAD</keyword>
<dbReference type="OrthoDB" id="9787219at2"/>
<dbReference type="Pfam" id="PF02826">
    <property type="entry name" value="2-Hacid_dh_C"/>
    <property type="match status" value="1"/>
</dbReference>
<dbReference type="PANTHER" id="PTHR43333">
    <property type="entry name" value="2-HACID_DH_C DOMAIN-CONTAINING PROTEIN"/>
    <property type="match status" value="1"/>
</dbReference>
<evidence type="ECO:0000259" key="3">
    <source>
        <dbReference type="Pfam" id="PF02826"/>
    </source>
</evidence>
<feature type="domain" description="D-isomer specific 2-hydroxyacid dehydrogenase NAD-binding" evidence="3">
    <location>
        <begin position="109"/>
        <end position="283"/>
    </location>
</feature>
<evidence type="ECO:0000256" key="2">
    <source>
        <dbReference type="ARBA" id="ARBA00023027"/>
    </source>
</evidence>
<reference evidence="4 7" key="1">
    <citation type="submission" date="2014-04" db="EMBL/GenBank/DDBJ databases">
        <authorList>
            <person name="Bishop-Lilly K.A."/>
            <person name="Broomall S.M."/>
            <person name="Chain P.S."/>
            <person name="Chertkov O."/>
            <person name="Coyne S.R."/>
            <person name="Daligault H.E."/>
            <person name="Davenport K.W."/>
            <person name="Erkkila T."/>
            <person name="Frey K.G."/>
            <person name="Gibbons H.S."/>
            <person name="Gu W."/>
            <person name="Jaissle J."/>
            <person name="Johnson S.L."/>
            <person name="Koroleva G.I."/>
            <person name="Ladner J.T."/>
            <person name="Lo C.-C."/>
            <person name="Minogue T.D."/>
            <person name="Munk C."/>
            <person name="Palacios G.F."/>
            <person name="Redden C.L."/>
            <person name="Rosenzweig C.N."/>
            <person name="Scholz M.B."/>
            <person name="Teshima H."/>
            <person name="Xu Y."/>
        </authorList>
    </citation>
    <scope>NUCLEOTIDE SEQUENCE [LARGE SCALE GENOMIC DNA]</scope>
    <source>
        <strain evidence="7">gladioli</strain>
        <strain evidence="4">Gladioli</strain>
    </source>
</reference>
<dbReference type="Proteomes" id="UP000220629">
    <property type="component" value="Unassembled WGS sequence"/>
</dbReference>
<reference evidence="6" key="4">
    <citation type="submission" date="2022-09" db="EMBL/GenBank/DDBJ databases">
        <title>Genomic of Burkholderia gladioli.</title>
        <authorList>
            <person name="Wu H."/>
        </authorList>
    </citation>
    <scope>NUCLEOTIDE SEQUENCE</scope>
    <source>
        <strain evidence="6">ZN-S4</strain>
    </source>
</reference>
<dbReference type="EMBL" id="CP104214">
    <property type="protein sequence ID" value="UWX69974.1"/>
    <property type="molecule type" value="Genomic_DNA"/>
</dbReference>
<sequence>MQILFHYINGDFDEWQRELRARLPEATLRAWQPGDTARADYALVWRPPAEMLAPREGLKAVFNLGAGVDALLALERERPGTLPAGVPLVRLEDSGMAQQMIEYIAYGALRYLRRFDDYAALQREHRWQRLDAHARRDFAVGVLGLGALGTPVARALAGLGLTVRGFSRSAKSIEGIACFHGTPRAGDAGFEAFADGLKLLVNLLPSTPDTEGVLNAETFRRLAPHAYLINVARGAHLVEADLLEALAAGRIEAALLDVLREEPLPAGHPFWSHPRISITPHISADTERDSALAQIAAKIRAFERGEPVGGIVDLARGY</sequence>
<evidence type="ECO:0000313" key="7">
    <source>
        <dbReference type="Proteomes" id="UP000029590"/>
    </source>
</evidence>
<evidence type="ECO:0000313" key="8">
    <source>
        <dbReference type="Proteomes" id="UP000220629"/>
    </source>
</evidence>
<dbReference type="AlphaFoldDB" id="A0A095FKH9"/>
<evidence type="ECO:0000313" key="6">
    <source>
        <dbReference type="EMBL" id="UWX69974.1"/>
    </source>
</evidence>
<proteinExistence type="predicted"/>
<dbReference type="GO" id="GO:0016491">
    <property type="term" value="F:oxidoreductase activity"/>
    <property type="evidence" value="ECO:0007669"/>
    <property type="project" value="UniProtKB-KW"/>
</dbReference>
<keyword evidence="1" id="KW-0560">Oxidoreductase</keyword>
<dbReference type="Proteomes" id="UP001059745">
    <property type="component" value="Chromosome 1"/>
</dbReference>
<dbReference type="EMBL" id="PDDY01000004">
    <property type="protein sequence ID" value="PEH36780.1"/>
    <property type="molecule type" value="Genomic_DNA"/>
</dbReference>
<reference evidence="5" key="3">
    <citation type="submission" date="2017-09" db="EMBL/GenBank/DDBJ databases">
        <title>FDA dAtabase for Regulatory Grade micrObial Sequences (FDA-ARGOS): Supporting development and validation of Infectious Disease Dx tests.</title>
        <authorList>
            <person name="Minogue T."/>
            <person name="Wolcott M."/>
            <person name="Wasieloski L."/>
            <person name="Aguilar W."/>
            <person name="Moore D."/>
            <person name="Tallon L.J."/>
            <person name="Sadzewicz L."/>
            <person name="Ott S."/>
            <person name="Zhao X."/>
            <person name="Nagaraj S."/>
            <person name="Vavikolanu K."/>
            <person name="Aluvathingal J."/>
            <person name="Nadendla S."/>
            <person name="Sichtig H."/>
        </authorList>
    </citation>
    <scope>NUCLEOTIDE SEQUENCE</scope>
    <source>
        <strain evidence="5">FDAARGOS_390</strain>
    </source>
</reference>
<evidence type="ECO:0000313" key="5">
    <source>
        <dbReference type="EMBL" id="PEH36780.1"/>
    </source>
</evidence>
<protein>
    <submittedName>
        <fullName evidence="4">D-isomer specific 2-hydroxyacid dehydrogenase, NAD binding domain protein</fullName>
    </submittedName>
    <submittedName>
        <fullName evidence="5">Glyoxylate/hydroxypyruvate reductase A</fullName>
    </submittedName>
</protein>
<dbReference type="RefSeq" id="WP_036048966.1">
    <property type="nucleotide sequence ID" value="NZ_CADEPW010000006.1"/>
</dbReference>
<accession>A0A095FKH9</accession>
<evidence type="ECO:0000256" key="1">
    <source>
        <dbReference type="ARBA" id="ARBA00023002"/>
    </source>
</evidence>
<dbReference type="Gene3D" id="3.40.50.720">
    <property type="entry name" value="NAD(P)-binding Rossmann-like Domain"/>
    <property type="match status" value="2"/>
</dbReference>
<dbReference type="InterPro" id="IPR006140">
    <property type="entry name" value="D-isomer_DH_NAD-bd"/>
</dbReference>
<dbReference type="SUPFAM" id="SSF51735">
    <property type="entry name" value="NAD(P)-binding Rossmann-fold domains"/>
    <property type="match status" value="1"/>
</dbReference>
<dbReference type="InterPro" id="IPR036291">
    <property type="entry name" value="NAD(P)-bd_dom_sf"/>
</dbReference>
<accession>A0A0D5DQ29</accession>
<keyword evidence="5" id="KW-0670">Pyruvate</keyword>
<evidence type="ECO:0000313" key="4">
    <source>
        <dbReference type="EMBL" id="KGC17485.1"/>
    </source>
</evidence>
<dbReference type="KEGG" id="bgo:BM43_1159"/>
<name>A0A095FKH9_BURGA</name>
<organism evidence="5 8">
    <name type="scientific">Burkholderia gladioli</name>
    <name type="common">Pseudomonas marginata</name>
    <name type="synonym">Phytomonas marginata</name>
    <dbReference type="NCBI Taxonomy" id="28095"/>
    <lineage>
        <taxon>Bacteria</taxon>
        <taxon>Pseudomonadati</taxon>
        <taxon>Pseudomonadota</taxon>
        <taxon>Betaproteobacteria</taxon>
        <taxon>Burkholderiales</taxon>
        <taxon>Burkholderiaceae</taxon>
        <taxon>Burkholderia</taxon>
    </lineage>
</organism>
<dbReference type="EMBL" id="JPGG01000015">
    <property type="protein sequence ID" value="KGC17485.1"/>
    <property type="molecule type" value="Genomic_DNA"/>
</dbReference>
<gene>
    <name evidence="5" type="ORF">CRM94_19425</name>
    <name evidence="4" type="ORF">DM48_4487</name>
    <name evidence="6" type="ORF">NYZ96_17570</name>
</gene>
<dbReference type="GO" id="GO:0051287">
    <property type="term" value="F:NAD binding"/>
    <property type="evidence" value="ECO:0007669"/>
    <property type="project" value="InterPro"/>
</dbReference>
<dbReference type="Proteomes" id="UP000029590">
    <property type="component" value="Unassembled WGS sequence"/>
</dbReference>
<dbReference type="PANTHER" id="PTHR43333:SF1">
    <property type="entry name" value="D-ISOMER SPECIFIC 2-HYDROXYACID DEHYDROGENASE NAD-BINDING DOMAIN-CONTAINING PROTEIN"/>
    <property type="match status" value="1"/>
</dbReference>